<organism evidence="2 3">
    <name type="scientific">Paenibacillus soyae</name>
    <dbReference type="NCBI Taxonomy" id="2969249"/>
    <lineage>
        <taxon>Bacteria</taxon>
        <taxon>Bacillati</taxon>
        <taxon>Bacillota</taxon>
        <taxon>Bacilli</taxon>
        <taxon>Bacillales</taxon>
        <taxon>Paenibacillaceae</taxon>
        <taxon>Paenibacillus</taxon>
    </lineage>
</organism>
<evidence type="ECO:0000256" key="1">
    <source>
        <dbReference type="SAM" id="Phobius"/>
    </source>
</evidence>
<accession>A0A9X2MQV7</accession>
<feature type="transmembrane region" description="Helical" evidence="1">
    <location>
        <begin position="71"/>
        <end position="93"/>
    </location>
</feature>
<name>A0A9X2MQV7_9BACL</name>
<feature type="transmembrane region" description="Helical" evidence="1">
    <location>
        <begin position="7"/>
        <end position="25"/>
    </location>
</feature>
<evidence type="ECO:0000313" key="2">
    <source>
        <dbReference type="EMBL" id="MCR2804121.1"/>
    </source>
</evidence>
<feature type="transmembrane region" description="Helical" evidence="1">
    <location>
        <begin position="226"/>
        <end position="245"/>
    </location>
</feature>
<sequence length="303" mass="33542">MGTHLQRALSSIWLGSFIWLIYNKGQWSFDTALLLAIGVYLAGCGIRYTFLSRRSGHAQEANFPGKPLAGTVLWTVVFAIAQFGLVHLTYRIFNDVAGGVPSAWTYTFIVLFTLFAIWLAVTLSGALLMLAGLAKGAENAEAERKLLEVPLAAFKLLAKRGTGLIGRGTAALLFVWMAFLPVGEQPAGTTIGFLVLLLSMDWLHAAPAAVQESEETRETGRKGWRWTAVVILAVFLLFYIFLFSYFSGPSIAFVGGALAGLLIYFLCWGIVKLRLFAVLKWLMALFIYPSFAAWVFWMWFISQ</sequence>
<gene>
    <name evidence="2" type="ORF">NQZ67_09545</name>
</gene>
<comment type="caution">
    <text evidence="2">The sequence shown here is derived from an EMBL/GenBank/DDBJ whole genome shotgun (WGS) entry which is preliminary data.</text>
</comment>
<dbReference type="AlphaFoldDB" id="A0A9X2MQV7"/>
<reference evidence="2" key="1">
    <citation type="submission" date="2022-08" db="EMBL/GenBank/DDBJ databases">
        <title>The genomic sequence of strain Paenibacillus sp. SCIV0701.</title>
        <authorList>
            <person name="Zhao H."/>
        </authorList>
    </citation>
    <scope>NUCLEOTIDE SEQUENCE</scope>
    <source>
        <strain evidence="2">SCIV0701</strain>
    </source>
</reference>
<evidence type="ECO:0000313" key="3">
    <source>
        <dbReference type="Proteomes" id="UP001141950"/>
    </source>
</evidence>
<protein>
    <submittedName>
        <fullName evidence="2">Dolichyl-diphosphooligosaccharide--protein glycosyltransferase subunit 2</fullName>
    </submittedName>
</protein>
<feature type="transmembrane region" description="Helical" evidence="1">
    <location>
        <begin position="31"/>
        <end position="50"/>
    </location>
</feature>
<feature type="transmembrane region" description="Helical" evidence="1">
    <location>
        <begin position="251"/>
        <end position="271"/>
    </location>
</feature>
<feature type="transmembrane region" description="Helical" evidence="1">
    <location>
        <begin position="164"/>
        <end position="181"/>
    </location>
</feature>
<dbReference type="EMBL" id="JANIPJ010000005">
    <property type="protein sequence ID" value="MCR2804121.1"/>
    <property type="molecule type" value="Genomic_DNA"/>
</dbReference>
<proteinExistence type="predicted"/>
<feature type="transmembrane region" description="Helical" evidence="1">
    <location>
        <begin position="278"/>
        <end position="300"/>
    </location>
</feature>
<keyword evidence="1" id="KW-1133">Transmembrane helix</keyword>
<keyword evidence="3" id="KW-1185">Reference proteome</keyword>
<keyword evidence="1" id="KW-0472">Membrane</keyword>
<feature type="transmembrane region" description="Helical" evidence="1">
    <location>
        <begin position="105"/>
        <end position="134"/>
    </location>
</feature>
<keyword evidence="1" id="KW-0812">Transmembrane</keyword>
<feature type="transmembrane region" description="Helical" evidence="1">
    <location>
        <begin position="187"/>
        <end position="205"/>
    </location>
</feature>
<dbReference type="Proteomes" id="UP001141950">
    <property type="component" value="Unassembled WGS sequence"/>
</dbReference>
<dbReference type="RefSeq" id="WP_257444943.1">
    <property type="nucleotide sequence ID" value="NZ_JANIPJ010000005.1"/>
</dbReference>